<dbReference type="Pfam" id="PF13519">
    <property type="entry name" value="VWA_2"/>
    <property type="match status" value="1"/>
</dbReference>
<dbReference type="KEGG" id="ppsr:I6J18_12400"/>
<dbReference type="Proteomes" id="UP000595254">
    <property type="component" value="Chromosome"/>
</dbReference>
<dbReference type="InterPro" id="IPR036465">
    <property type="entry name" value="vWFA_dom_sf"/>
</dbReference>
<dbReference type="SUPFAM" id="SSF53300">
    <property type="entry name" value="vWA-like"/>
    <property type="match status" value="1"/>
</dbReference>
<dbReference type="InterPro" id="IPR002035">
    <property type="entry name" value="VWF_A"/>
</dbReference>
<protein>
    <submittedName>
        <fullName evidence="3">VWA domain-containing protein</fullName>
    </submittedName>
</protein>
<dbReference type="EMBL" id="CP068053">
    <property type="protein sequence ID" value="QQS98558.1"/>
    <property type="molecule type" value="Genomic_DNA"/>
</dbReference>
<evidence type="ECO:0000313" key="3">
    <source>
        <dbReference type="EMBL" id="QQS98558.1"/>
    </source>
</evidence>
<sequence>MGRKKQILIVLMSIFFISACSDKPVESETGKEVETKEKKMERKETTKPDERDTAYLLSELPASTWTVQEIVHAPAGEFSGQEFSDLELEKQNKAVALLKELPKIGENPTEDEIELYWRKSLELFHEAYPNPADVLDEIAIESFGNSEIEDERYQFKDKLNVEIILDASGSMAKKMNGKTMMDTAKEAIEEFAGALPEGANIALRVYGHKGSNEDKDKEISCKSNELVYDMHSYDQTSLQDSLKQFKPTGFTPLANALTEAKKDLEKLNSDENTNIIYVVSDGVETCNGDPVAEAKKLAESDIQPIVNVIGFDVDGDGQNQLKEVAKAAKGLYADAKNQEQLKEELEKTKKIAKQWEEWKRDAVNGASSQRYEQMRKNIPRFGIEWGDANSFEKFNMRQPLNMLKDEGHISRTAFQLLSDKTSERFSHIMELRKEVEKDLDNLADQNFEEAREEINQKYNEKSE</sequence>
<dbReference type="RefSeq" id="WP_040372376.1">
    <property type="nucleotide sequence ID" value="NZ_CP068053.1"/>
</dbReference>
<dbReference type="PROSITE" id="PS50234">
    <property type="entry name" value="VWFA"/>
    <property type="match status" value="1"/>
</dbReference>
<gene>
    <name evidence="3" type="ORF">I6J18_12400</name>
</gene>
<evidence type="ECO:0000313" key="4">
    <source>
        <dbReference type="Proteomes" id="UP000595254"/>
    </source>
</evidence>
<name>A0A974NIW1_PERPY</name>
<dbReference type="SMART" id="SM00327">
    <property type="entry name" value="VWA"/>
    <property type="match status" value="1"/>
</dbReference>
<proteinExistence type="predicted"/>
<dbReference type="PROSITE" id="PS51257">
    <property type="entry name" value="PROKAR_LIPOPROTEIN"/>
    <property type="match status" value="1"/>
</dbReference>
<evidence type="ECO:0000256" key="1">
    <source>
        <dbReference type="SAM" id="MobiDB-lite"/>
    </source>
</evidence>
<keyword evidence="4" id="KW-1185">Reference proteome</keyword>
<dbReference type="Gene3D" id="3.40.50.410">
    <property type="entry name" value="von Willebrand factor, type A domain"/>
    <property type="match status" value="1"/>
</dbReference>
<feature type="region of interest" description="Disordered" evidence="1">
    <location>
        <begin position="25"/>
        <end position="51"/>
    </location>
</feature>
<organism evidence="3 4">
    <name type="scientific">Peribacillus psychrosaccharolyticus</name>
    <name type="common">Bacillus psychrosaccharolyticus</name>
    <dbReference type="NCBI Taxonomy" id="1407"/>
    <lineage>
        <taxon>Bacteria</taxon>
        <taxon>Bacillati</taxon>
        <taxon>Bacillota</taxon>
        <taxon>Bacilli</taxon>
        <taxon>Bacillales</taxon>
        <taxon>Bacillaceae</taxon>
        <taxon>Peribacillus</taxon>
    </lineage>
</organism>
<evidence type="ECO:0000259" key="2">
    <source>
        <dbReference type="PROSITE" id="PS50234"/>
    </source>
</evidence>
<accession>A0A974NIW1</accession>
<feature type="domain" description="VWFA" evidence="2">
    <location>
        <begin position="160"/>
        <end position="348"/>
    </location>
</feature>
<reference evidence="3 4" key="1">
    <citation type="submission" date="2021-01" db="EMBL/GenBank/DDBJ databases">
        <title>FDA dAtabase for Regulatory Grade micrObial Sequences (FDA-ARGOS): Supporting development and validation of Infectious Disease Dx tests.</title>
        <authorList>
            <person name="Nelson B."/>
            <person name="Plummer A."/>
            <person name="Tallon L."/>
            <person name="Sadzewicz L."/>
            <person name="Zhao X."/>
            <person name="Boylan J."/>
            <person name="Ott S."/>
            <person name="Bowen H."/>
            <person name="Vavikolanu K."/>
            <person name="Mehta A."/>
            <person name="Aluvathingal J."/>
            <person name="Nadendla S."/>
            <person name="Myers T."/>
            <person name="Yan Y."/>
            <person name="Sichtig H."/>
        </authorList>
    </citation>
    <scope>NUCLEOTIDE SEQUENCE [LARGE SCALE GENOMIC DNA]</scope>
    <source>
        <strain evidence="3 4">FDAARGOS_1161</strain>
    </source>
</reference>
<dbReference type="AlphaFoldDB" id="A0A974NIW1"/>